<dbReference type="GO" id="GO:0005688">
    <property type="term" value="C:U6 snRNP"/>
    <property type="evidence" value="ECO:0007669"/>
    <property type="project" value="UniProtKB-UniRule"/>
</dbReference>
<evidence type="ECO:0000313" key="11">
    <source>
        <dbReference type="Proteomes" id="UP000019462"/>
    </source>
</evidence>
<gene>
    <name evidence="7" type="primary">LSM8</name>
    <name evidence="10" type="ORF">PaG_06034</name>
</gene>
<keyword evidence="11" id="KW-1185">Reference proteome</keyword>
<keyword evidence="2 7" id="KW-0747">Spliceosome</keyword>
<dbReference type="CDD" id="cd01727">
    <property type="entry name" value="LSm8"/>
    <property type="match status" value="1"/>
</dbReference>
<comment type="function">
    <text evidence="7">Plays role in pre-mRNA splicing as component of the U4/U6-U5 tri-snRNP complex that is involved in spliceosome assembly, and as component of the precatalytic spliceosome (spliceosome B complex). The heptameric LSM2-8 complex binds specifically to the 3'-terminal U-tract of U6 snRNA.</text>
</comment>
<feature type="compositionally biased region" description="Low complexity" evidence="8">
    <location>
        <begin position="1"/>
        <end position="10"/>
    </location>
</feature>
<dbReference type="Gene3D" id="2.30.30.100">
    <property type="match status" value="1"/>
</dbReference>
<sequence>MSLSTLAPLSSAPPTPPAVIYTSNTDTARPQHRPLLLARGSNVLGSALDRGDGRVIVGTLRGSDAVGSIILAASVERIFSPDEGVEEVPLGLYILRGDAICLVGLVDVEKDKAIDLATLMAEPIPETRHVPGTLSTRTAIFNLESALRALRMHSHAALIVQRSSRARNRMEVPTRTTSERQVDLPGYQASRFPTQLSRAELAQATTAVEKDWYT</sequence>
<keyword evidence="6 7" id="KW-0687">Ribonucleoprotein</keyword>
<keyword evidence="7" id="KW-0507">mRNA processing</keyword>
<comment type="similarity">
    <text evidence="7">Belongs to the snRNP Sm proteins family.</text>
</comment>
<feature type="region of interest" description="Disordered" evidence="8">
    <location>
        <begin position="1"/>
        <end position="25"/>
    </location>
</feature>
<keyword evidence="4 7" id="KW-0508">mRNA splicing</keyword>
<feature type="domain" description="Sm" evidence="9">
    <location>
        <begin position="42"/>
        <end position="105"/>
    </location>
</feature>
<name>W3VH40_MOEAP</name>
<dbReference type="GO" id="GO:0003729">
    <property type="term" value="F:mRNA binding"/>
    <property type="evidence" value="ECO:0007669"/>
    <property type="project" value="TreeGrafter"/>
</dbReference>
<dbReference type="SUPFAM" id="SSF50182">
    <property type="entry name" value="Sm-like ribonucleoproteins"/>
    <property type="match status" value="1"/>
</dbReference>
<evidence type="ECO:0000256" key="8">
    <source>
        <dbReference type="SAM" id="MobiDB-lite"/>
    </source>
</evidence>
<reference evidence="10 11" key="1">
    <citation type="journal article" date="2014" name="Genome Announc.">
        <title>Genome sequence of the basidiomycetous fungus Pseudozyma aphidis DSM70725, an efficient producer of biosurfactant mannosylerythritol lipids.</title>
        <authorList>
            <person name="Lorenz S."/>
            <person name="Guenther M."/>
            <person name="Grumaz C."/>
            <person name="Rupp S."/>
            <person name="Zibek S."/>
            <person name="Sohn K."/>
        </authorList>
    </citation>
    <scope>NUCLEOTIDE SEQUENCE [LARGE SCALE GENOMIC DNA]</scope>
    <source>
        <strain evidence="11">ATCC 32657 / CBS 517.83 / DSM 70725 / JCM 10318 / NBRC 10182 / NRRL Y-7954 / St-0401</strain>
    </source>
</reference>
<dbReference type="InterPro" id="IPR001163">
    <property type="entry name" value="Sm_dom_euk/arc"/>
</dbReference>
<dbReference type="HOGENOM" id="CLU_112130_0_0_1"/>
<dbReference type="Proteomes" id="UP000019462">
    <property type="component" value="Unassembled WGS sequence"/>
</dbReference>
<evidence type="ECO:0000256" key="7">
    <source>
        <dbReference type="RuleBase" id="RU365048"/>
    </source>
</evidence>
<protein>
    <recommendedName>
        <fullName evidence="7">LSM2-LSM8 complex subunit LSM8</fullName>
    </recommendedName>
</protein>
<evidence type="ECO:0000256" key="3">
    <source>
        <dbReference type="ARBA" id="ARBA00022884"/>
    </source>
</evidence>
<dbReference type="OrthoDB" id="10263346at2759"/>
<evidence type="ECO:0000256" key="6">
    <source>
        <dbReference type="ARBA" id="ARBA00023274"/>
    </source>
</evidence>
<dbReference type="AlphaFoldDB" id="W3VH40"/>
<dbReference type="PANTHER" id="PTHR15588">
    <property type="entry name" value="LSM1"/>
    <property type="match status" value="1"/>
</dbReference>
<evidence type="ECO:0000256" key="2">
    <source>
        <dbReference type="ARBA" id="ARBA00022728"/>
    </source>
</evidence>
<proteinExistence type="inferred from homology"/>
<dbReference type="GO" id="GO:0000398">
    <property type="term" value="P:mRNA splicing, via spliceosome"/>
    <property type="evidence" value="ECO:0007669"/>
    <property type="project" value="UniProtKB-UniRule"/>
</dbReference>
<dbReference type="GO" id="GO:0071011">
    <property type="term" value="C:precatalytic spliceosome"/>
    <property type="evidence" value="ECO:0007669"/>
    <property type="project" value="TreeGrafter"/>
</dbReference>
<keyword evidence="5 7" id="KW-0539">Nucleus</keyword>
<evidence type="ECO:0000313" key="10">
    <source>
        <dbReference type="EMBL" id="ETS60041.1"/>
    </source>
</evidence>
<dbReference type="InterPro" id="IPR010920">
    <property type="entry name" value="LSM_dom_sf"/>
</dbReference>
<dbReference type="EMBL" id="AWNI01000039">
    <property type="protein sequence ID" value="ETS60041.1"/>
    <property type="molecule type" value="Genomic_DNA"/>
</dbReference>
<accession>W3VH40</accession>
<dbReference type="PANTHER" id="PTHR15588:SF9">
    <property type="entry name" value="U6 SNRNA-ASSOCIATED SM-LIKE PROTEIN LSM8"/>
    <property type="match status" value="1"/>
</dbReference>
<dbReference type="InterPro" id="IPR044642">
    <property type="entry name" value="PTHR15588"/>
</dbReference>
<dbReference type="Pfam" id="PF01423">
    <property type="entry name" value="LSM"/>
    <property type="match status" value="1"/>
</dbReference>
<comment type="caution">
    <text evidence="10">The sequence shown here is derived from an EMBL/GenBank/DDBJ whole genome shotgun (WGS) entry which is preliminary data.</text>
</comment>
<dbReference type="InterPro" id="IPR034103">
    <property type="entry name" value="Lsm8"/>
</dbReference>
<evidence type="ECO:0000256" key="4">
    <source>
        <dbReference type="ARBA" id="ARBA00023187"/>
    </source>
</evidence>
<dbReference type="GO" id="GO:0046540">
    <property type="term" value="C:U4/U6 x U5 tri-snRNP complex"/>
    <property type="evidence" value="ECO:0007669"/>
    <property type="project" value="UniProtKB-UniRule"/>
</dbReference>
<keyword evidence="3 7" id="KW-0694">RNA-binding</keyword>
<comment type="subunit">
    <text evidence="7">LSm subunits form a heteromer with a doughnut shape.</text>
</comment>
<dbReference type="SMART" id="SM00651">
    <property type="entry name" value="Sm"/>
    <property type="match status" value="1"/>
</dbReference>
<evidence type="ECO:0000259" key="9">
    <source>
        <dbReference type="SMART" id="SM00651"/>
    </source>
</evidence>
<evidence type="ECO:0000256" key="1">
    <source>
        <dbReference type="ARBA" id="ARBA00004123"/>
    </source>
</evidence>
<evidence type="ECO:0000256" key="5">
    <source>
        <dbReference type="ARBA" id="ARBA00023242"/>
    </source>
</evidence>
<comment type="subcellular location">
    <subcellularLocation>
        <location evidence="1 7">Nucleus</location>
    </subcellularLocation>
</comment>
<organism evidence="10 11">
    <name type="scientific">Moesziomyces aphidis</name>
    <name type="common">Pseudozyma aphidis</name>
    <dbReference type="NCBI Taxonomy" id="84754"/>
    <lineage>
        <taxon>Eukaryota</taxon>
        <taxon>Fungi</taxon>
        <taxon>Dikarya</taxon>
        <taxon>Basidiomycota</taxon>
        <taxon>Ustilaginomycotina</taxon>
        <taxon>Ustilaginomycetes</taxon>
        <taxon>Ustilaginales</taxon>
        <taxon>Ustilaginaceae</taxon>
        <taxon>Moesziomyces</taxon>
    </lineage>
</organism>